<dbReference type="InterPro" id="IPR016215">
    <property type="entry name" value="NTA_MOA"/>
</dbReference>
<feature type="domain" description="Luciferase-like" evidence="7">
    <location>
        <begin position="18"/>
        <end position="386"/>
    </location>
</feature>
<evidence type="ECO:0000256" key="4">
    <source>
        <dbReference type="ARBA" id="ARBA00023033"/>
    </source>
</evidence>
<dbReference type="PANTHER" id="PTHR30011">
    <property type="entry name" value="ALKANESULFONATE MONOOXYGENASE-RELATED"/>
    <property type="match status" value="1"/>
</dbReference>
<comment type="similarity">
    <text evidence="5">Belongs to the NtaA/SnaA/DszA monooxygenase family.</text>
</comment>
<name>A0A2W7ITT6_9PROT</name>
<keyword evidence="3" id="KW-0560">Oxidoreductase</keyword>
<protein>
    <submittedName>
        <fullName evidence="8">FMN-dependent oxidoreductase (Nitrilotriacetate monooxygenase family)</fullName>
    </submittedName>
</protein>
<feature type="binding site" evidence="6">
    <location>
        <position position="150"/>
    </location>
    <ligand>
        <name>FMN</name>
        <dbReference type="ChEBI" id="CHEBI:58210"/>
    </ligand>
</feature>
<proteinExistence type="inferred from homology"/>
<accession>A0A2W7ITT6</accession>
<evidence type="ECO:0000256" key="1">
    <source>
        <dbReference type="ARBA" id="ARBA00022630"/>
    </source>
</evidence>
<evidence type="ECO:0000256" key="2">
    <source>
        <dbReference type="ARBA" id="ARBA00022643"/>
    </source>
</evidence>
<dbReference type="NCBIfam" id="TIGR03860">
    <property type="entry name" value="FMN_nitrolo"/>
    <property type="match status" value="1"/>
</dbReference>
<keyword evidence="4 8" id="KW-0503">Monooxygenase</keyword>
<reference evidence="8 9" key="1">
    <citation type="submission" date="2018-06" db="EMBL/GenBank/DDBJ databases">
        <title>Genomic Encyclopedia of Archaeal and Bacterial Type Strains, Phase II (KMG-II): from individual species to whole genera.</title>
        <authorList>
            <person name="Goeker M."/>
        </authorList>
    </citation>
    <scope>NUCLEOTIDE SEQUENCE [LARGE SCALE GENOMIC DNA]</scope>
    <source>
        <strain evidence="8 9">DSM 24525</strain>
    </source>
</reference>
<feature type="binding site" evidence="6">
    <location>
        <position position="154"/>
    </location>
    <ligand>
        <name>FMN</name>
        <dbReference type="ChEBI" id="CHEBI:58210"/>
    </ligand>
</feature>
<evidence type="ECO:0000256" key="3">
    <source>
        <dbReference type="ARBA" id="ARBA00023002"/>
    </source>
</evidence>
<keyword evidence="1 6" id="KW-0285">Flavoprotein</keyword>
<sequence length="443" mass="48612">MMHLAAFLFTPGSHSAGWRHPDAIAESDMDFAQYVRIAQAAERGKMDTIFFQDTVAVNGSAALDGVSQFRPGQGRQAYLEPTTLLAALAVVTQRIGLIATATTTYNEPYNIARRFASIDHISGGRAGWNLVTSQIEDEAGNFGADHHMLHAERYERAEEFYDVVASLWDSFGEGALIRDKASGVFIDPSKIHFQNHRGKHFSVRGPLNVGRSPQGRPIVTQAGSSGPGMELAARTADLVFTAQSDIAEAKAFYADLKARAARHGRDPAHVKVMPGLMTIIGRTEEEAQQKYRDMQALLSDENSMRLLARLCGDLDIFAYPPDAPLPPLPLSNAAQARQRHLVEKAKRDNLSIIQTARYLGTSLGHHLLVGTPQSIADTMEAWISEGACDGFTLLSAHYPVPLEDFVALVVPELQRRGLFRTEYTGTTLREHLGIPVPPNRYEA</sequence>
<dbReference type="EMBL" id="QKYU01000001">
    <property type="protein sequence ID" value="PZW50924.1"/>
    <property type="molecule type" value="Genomic_DNA"/>
</dbReference>
<keyword evidence="9" id="KW-1185">Reference proteome</keyword>
<feature type="binding site" evidence="6">
    <location>
        <position position="224"/>
    </location>
    <ligand>
        <name>FMN</name>
        <dbReference type="ChEBI" id="CHEBI:58210"/>
    </ligand>
</feature>
<evidence type="ECO:0000256" key="6">
    <source>
        <dbReference type="PIRSR" id="PIRSR000337-1"/>
    </source>
</evidence>
<dbReference type="Pfam" id="PF00296">
    <property type="entry name" value="Bac_luciferase"/>
    <property type="match status" value="1"/>
</dbReference>
<evidence type="ECO:0000256" key="5">
    <source>
        <dbReference type="ARBA" id="ARBA00033748"/>
    </source>
</evidence>
<dbReference type="InterPro" id="IPR051260">
    <property type="entry name" value="Diverse_substr_monoxygenases"/>
</dbReference>
<evidence type="ECO:0000259" key="7">
    <source>
        <dbReference type="Pfam" id="PF00296"/>
    </source>
</evidence>
<dbReference type="GO" id="GO:0004497">
    <property type="term" value="F:monooxygenase activity"/>
    <property type="evidence" value="ECO:0007669"/>
    <property type="project" value="UniProtKB-KW"/>
</dbReference>
<dbReference type="RefSeq" id="WP_211313988.1">
    <property type="nucleotide sequence ID" value="NZ_QKYU01000001.1"/>
</dbReference>
<feature type="binding site" evidence="6">
    <location>
        <position position="100"/>
    </location>
    <ligand>
        <name>FMN</name>
        <dbReference type="ChEBI" id="CHEBI:58210"/>
    </ligand>
</feature>
<dbReference type="SUPFAM" id="SSF51679">
    <property type="entry name" value="Bacterial luciferase-like"/>
    <property type="match status" value="1"/>
</dbReference>
<dbReference type="AlphaFoldDB" id="A0A2W7ITT6"/>
<feature type="binding site" evidence="6">
    <location>
        <position position="53"/>
    </location>
    <ligand>
        <name>FMN</name>
        <dbReference type="ChEBI" id="CHEBI:58210"/>
    </ligand>
</feature>
<dbReference type="Gene3D" id="3.20.20.30">
    <property type="entry name" value="Luciferase-like domain"/>
    <property type="match status" value="1"/>
</dbReference>
<dbReference type="PIRSF" id="PIRSF000337">
    <property type="entry name" value="NTA_MOA"/>
    <property type="match status" value="1"/>
</dbReference>
<gene>
    <name evidence="8" type="ORF">C8P66_101139</name>
</gene>
<organism evidence="8 9">
    <name type="scientific">Humitalea rosea</name>
    <dbReference type="NCBI Taxonomy" id="990373"/>
    <lineage>
        <taxon>Bacteria</taxon>
        <taxon>Pseudomonadati</taxon>
        <taxon>Pseudomonadota</taxon>
        <taxon>Alphaproteobacteria</taxon>
        <taxon>Acetobacterales</taxon>
        <taxon>Roseomonadaceae</taxon>
        <taxon>Humitalea</taxon>
    </lineage>
</organism>
<dbReference type="Proteomes" id="UP000249688">
    <property type="component" value="Unassembled WGS sequence"/>
</dbReference>
<evidence type="ECO:0000313" key="9">
    <source>
        <dbReference type="Proteomes" id="UP000249688"/>
    </source>
</evidence>
<evidence type="ECO:0000313" key="8">
    <source>
        <dbReference type="EMBL" id="PZW50924.1"/>
    </source>
</evidence>
<dbReference type="InterPro" id="IPR036661">
    <property type="entry name" value="Luciferase-like_sf"/>
</dbReference>
<dbReference type="InterPro" id="IPR011251">
    <property type="entry name" value="Luciferase-like_dom"/>
</dbReference>
<dbReference type="CDD" id="cd01095">
    <property type="entry name" value="Nitrilotriacetate_monoxgenase"/>
    <property type="match status" value="1"/>
</dbReference>
<dbReference type="PANTHER" id="PTHR30011:SF16">
    <property type="entry name" value="C2H2 FINGER DOMAIN TRANSCRIPTION FACTOR (EUROFUNG)-RELATED"/>
    <property type="match status" value="1"/>
</dbReference>
<keyword evidence="2 6" id="KW-0288">FMN</keyword>
<feature type="binding site" evidence="6">
    <location>
        <position position="225"/>
    </location>
    <ligand>
        <name>FMN</name>
        <dbReference type="ChEBI" id="CHEBI:58210"/>
    </ligand>
</feature>
<comment type="caution">
    <text evidence="8">The sequence shown here is derived from an EMBL/GenBank/DDBJ whole genome shotgun (WGS) entry which is preliminary data.</text>
</comment>
<dbReference type="GO" id="GO:0016705">
    <property type="term" value="F:oxidoreductase activity, acting on paired donors, with incorporation or reduction of molecular oxygen"/>
    <property type="evidence" value="ECO:0007669"/>
    <property type="project" value="InterPro"/>
</dbReference>